<organism evidence="2 3">
    <name type="scientific">Zopfia rhizophila CBS 207.26</name>
    <dbReference type="NCBI Taxonomy" id="1314779"/>
    <lineage>
        <taxon>Eukaryota</taxon>
        <taxon>Fungi</taxon>
        <taxon>Dikarya</taxon>
        <taxon>Ascomycota</taxon>
        <taxon>Pezizomycotina</taxon>
        <taxon>Dothideomycetes</taxon>
        <taxon>Dothideomycetes incertae sedis</taxon>
        <taxon>Zopfiaceae</taxon>
        <taxon>Zopfia</taxon>
    </lineage>
</organism>
<accession>A0A6A6EIZ0</accession>
<dbReference type="AlphaFoldDB" id="A0A6A6EIZ0"/>
<dbReference type="Proteomes" id="UP000800200">
    <property type="component" value="Unassembled WGS sequence"/>
</dbReference>
<sequence>MKASIALVVSGLAAQQVTATWDRFAPKFKSPQYNNNECSDKQKGGFDWNDLPTGGFSGYGDFNFGGGWTCANSFGKRDSLTKRTFNSKCIKNKVGKQKPAAFDCGEKKKEGFSVTEFQVSVEYDADLEFHYKMPDNSVCKHVASCKKEGTTVKNTQCGGAKSVEVYLGNHNQKGKEDCEIGFHHIGFDCNPGYGGKSST</sequence>
<keyword evidence="1" id="KW-0732">Signal</keyword>
<evidence type="ECO:0000256" key="1">
    <source>
        <dbReference type="SAM" id="SignalP"/>
    </source>
</evidence>
<evidence type="ECO:0000313" key="2">
    <source>
        <dbReference type="EMBL" id="KAF2191361.1"/>
    </source>
</evidence>
<reference evidence="2" key="1">
    <citation type="journal article" date="2020" name="Stud. Mycol.">
        <title>101 Dothideomycetes genomes: a test case for predicting lifestyles and emergence of pathogens.</title>
        <authorList>
            <person name="Haridas S."/>
            <person name="Albert R."/>
            <person name="Binder M."/>
            <person name="Bloem J."/>
            <person name="Labutti K."/>
            <person name="Salamov A."/>
            <person name="Andreopoulos B."/>
            <person name="Baker S."/>
            <person name="Barry K."/>
            <person name="Bills G."/>
            <person name="Bluhm B."/>
            <person name="Cannon C."/>
            <person name="Castanera R."/>
            <person name="Culley D."/>
            <person name="Daum C."/>
            <person name="Ezra D."/>
            <person name="Gonzalez J."/>
            <person name="Henrissat B."/>
            <person name="Kuo A."/>
            <person name="Liang C."/>
            <person name="Lipzen A."/>
            <person name="Lutzoni F."/>
            <person name="Magnuson J."/>
            <person name="Mondo S."/>
            <person name="Nolan M."/>
            <person name="Ohm R."/>
            <person name="Pangilinan J."/>
            <person name="Park H.-J."/>
            <person name="Ramirez L."/>
            <person name="Alfaro M."/>
            <person name="Sun H."/>
            <person name="Tritt A."/>
            <person name="Yoshinaga Y."/>
            <person name="Zwiers L.-H."/>
            <person name="Turgeon B."/>
            <person name="Goodwin S."/>
            <person name="Spatafora J."/>
            <person name="Crous P."/>
            <person name="Grigoriev I."/>
        </authorList>
    </citation>
    <scope>NUCLEOTIDE SEQUENCE</scope>
    <source>
        <strain evidence="2">CBS 207.26</strain>
    </source>
</reference>
<evidence type="ECO:0000313" key="3">
    <source>
        <dbReference type="Proteomes" id="UP000800200"/>
    </source>
</evidence>
<protein>
    <submittedName>
        <fullName evidence="2">Uncharacterized protein</fullName>
    </submittedName>
</protein>
<keyword evidence="3" id="KW-1185">Reference proteome</keyword>
<dbReference type="EMBL" id="ML994617">
    <property type="protein sequence ID" value="KAF2191361.1"/>
    <property type="molecule type" value="Genomic_DNA"/>
</dbReference>
<feature type="non-terminal residue" evidence="2">
    <location>
        <position position="199"/>
    </location>
</feature>
<dbReference type="OrthoDB" id="5431405at2759"/>
<name>A0A6A6EIZ0_9PEZI</name>
<feature type="signal peptide" evidence="1">
    <location>
        <begin position="1"/>
        <end position="19"/>
    </location>
</feature>
<proteinExistence type="predicted"/>
<feature type="chain" id="PRO_5025688845" evidence="1">
    <location>
        <begin position="20"/>
        <end position="199"/>
    </location>
</feature>
<gene>
    <name evidence="2" type="ORF">K469DRAFT_534632</name>
</gene>